<evidence type="ECO:0000313" key="2">
    <source>
        <dbReference type="EMBL" id="RRK33751.1"/>
    </source>
</evidence>
<comment type="caution">
    <text evidence="2">The sequence shown here is derived from an EMBL/GenBank/DDBJ whole genome shotgun (WGS) entry which is preliminary data.</text>
</comment>
<dbReference type="InterPro" id="IPR029052">
    <property type="entry name" value="Metallo-depent_PP-like"/>
</dbReference>
<dbReference type="GO" id="GO:0006629">
    <property type="term" value="P:lipid metabolic process"/>
    <property type="evidence" value="ECO:0007669"/>
    <property type="project" value="InterPro"/>
</dbReference>
<protein>
    <recommendedName>
        <fullName evidence="1">GP-PDE domain-containing protein</fullName>
    </recommendedName>
</protein>
<dbReference type="Gene3D" id="3.30.750.180">
    <property type="entry name" value="GpdQ, beta-strand dimerisation domain"/>
    <property type="match status" value="1"/>
</dbReference>
<accession>A0A426DM70</accession>
<dbReference type="Pfam" id="PF00149">
    <property type="entry name" value="Metallophos"/>
    <property type="match status" value="1"/>
</dbReference>
<dbReference type="Proteomes" id="UP000274920">
    <property type="component" value="Unassembled WGS sequence"/>
</dbReference>
<reference evidence="2" key="1">
    <citation type="submission" date="2018-10" db="EMBL/GenBank/DDBJ databases">
        <title>Schaedlerella arabinophila gen. nov. sp. nov., isolated from the mouse intestinal tract and comparative analysis with the genome of the closely related altered Schaedler flora strain ASF502.</title>
        <authorList>
            <person name="Miyake S."/>
            <person name="Soh M."/>
            <person name="Seedorf H."/>
        </authorList>
    </citation>
    <scope>NUCLEOTIDE SEQUENCE [LARGE SCALE GENOMIC DNA]</scope>
    <source>
        <strain evidence="2">DSM 106076</strain>
    </source>
</reference>
<evidence type="ECO:0000313" key="3">
    <source>
        <dbReference type="Proteomes" id="UP000274920"/>
    </source>
</evidence>
<dbReference type="AlphaFoldDB" id="A0A426DM70"/>
<dbReference type="EMBL" id="RHJS01000002">
    <property type="protein sequence ID" value="RRK33751.1"/>
    <property type="molecule type" value="Genomic_DNA"/>
</dbReference>
<dbReference type="GO" id="GO:0008081">
    <property type="term" value="F:phosphoric diester hydrolase activity"/>
    <property type="evidence" value="ECO:0007669"/>
    <property type="project" value="InterPro"/>
</dbReference>
<dbReference type="PANTHER" id="PTHR46211">
    <property type="entry name" value="GLYCEROPHOSPHORYL DIESTER PHOSPHODIESTERASE"/>
    <property type="match status" value="1"/>
</dbReference>
<dbReference type="PANTHER" id="PTHR46211:SF1">
    <property type="entry name" value="GLYCEROPHOSPHODIESTER PHOSPHODIESTERASE, CYTOPLASMIC"/>
    <property type="match status" value="1"/>
</dbReference>
<gene>
    <name evidence="2" type="ORF">EBB54_22095</name>
</gene>
<dbReference type="CDD" id="cd08563">
    <property type="entry name" value="GDPD_TtGDE_like"/>
    <property type="match status" value="1"/>
</dbReference>
<name>A0A426DM70_9FIRM</name>
<feature type="domain" description="GP-PDE" evidence="1">
    <location>
        <begin position="508"/>
        <end position="743"/>
    </location>
</feature>
<dbReference type="SUPFAM" id="SSF56300">
    <property type="entry name" value="Metallo-dependent phosphatases"/>
    <property type="match status" value="1"/>
</dbReference>
<dbReference type="InterPro" id="IPR017946">
    <property type="entry name" value="PLC-like_Pdiesterase_TIM-brl"/>
</dbReference>
<dbReference type="InterPro" id="IPR004843">
    <property type="entry name" value="Calcineurin-like_PHP"/>
</dbReference>
<dbReference type="SUPFAM" id="SSF51695">
    <property type="entry name" value="PLC-like phosphodiesterases"/>
    <property type="match status" value="1"/>
</dbReference>
<proteinExistence type="predicted"/>
<dbReference type="Gene3D" id="3.60.21.10">
    <property type="match status" value="1"/>
</dbReference>
<dbReference type="PROSITE" id="PS51704">
    <property type="entry name" value="GP_PDE"/>
    <property type="match status" value="1"/>
</dbReference>
<dbReference type="Gene3D" id="3.20.20.190">
    <property type="entry name" value="Phosphatidylinositol (PI) phosphodiesterase"/>
    <property type="match status" value="1"/>
</dbReference>
<sequence>MAIRPFHEVYLKECAKYKMKYLQLTPGYRTALADGMLVPDSPKHMATEELHRALPGSRLRICEKEYLFAVAVFSLERNPIFIYSYAYQPEENWASYTQNLTPQSYGQEEYIFEQECWFRVCVRRKDGEDLNSEDNGRASELIAYYESQKIPAARNKPWFEQEIAETVSAVNREDAPHAMKLCLLTDTHHTVNGTWEDTVRNIRSVTARIKYDAIVHMGDLTDGMLPKRLTRKYVEDMVRDLEDCGVPLYIVPGNHDSNYFRNRRNAFSFEEMKSLYRLYGSEKYFSANGVLPIASANGMLAGENREADVAEANTRLDYYIDVPEYSIRMIFLSSFDDAAPVRYGYTEGQLRWLEKVLVSSVPGTRFLIFSHDAPLAKLDYWSFHVRNGEALLDILEKCNASEDYQIVGFFYGHTHADYIFEECSFPVISIGCAKLEYFTDKKPQGAVTWPREADTVTQDLWDSVLIDFEQQRLKLIRFGAGEDREVSFAKKKSIYQYVSIMQRKSRTMKIWAHRGASGHAPENTLPAFELAHMMGADGIELDVQLTRDGVPVVIHDEKIDRVSDGTGYVKDYMLGELKAFNMNKSFPAYGKITVPTLAEVYDLIKNTDLMINLELKNSTVFYEKMEEKVLRLAEEKEMADRIIYSSFNHYSMRKIKQLLPSARVAFLYCDGIMDIAEYAKKYGACAVHPSVGCMKYPGVDVVKECHAKGIRVHVWTVNESADFEWLREKGADAAITNYVERGE</sequence>
<dbReference type="InterPro" id="IPR030395">
    <property type="entry name" value="GP_PDE_dom"/>
</dbReference>
<organism evidence="2 3">
    <name type="scientific">Schaedlerella arabinosiphila</name>
    <dbReference type="NCBI Taxonomy" id="2044587"/>
    <lineage>
        <taxon>Bacteria</taxon>
        <taxon>Bacillati</taxon>
        <taxon>Bacillota</taxon>
        <taxon>Clostridia</taxon>
        <taxon>Lachnospirales</taxon>
        <taxon>Lachnospiraceae</taxon>
        <taxon>Schaedlerella</taxon>
    </lineage>
</organism>
<dbReference type="Pfam" id="PF03009">
    <property type="entry name" value="GDPD"/>
    <property type="match status" value="1"/>
</dbReference>
<dbReference type="InterPro" id="IPR042281">
    <property type="entry name" value="GpdQ_beta-strand"/>
</dbReference>
<evidence type="ECO:0000259" key="1">
    <source>
        <dbReference type="PROSITE" id="PS51704"/>
    </source>
</evidence>
<keyword evidence="3" id="KW-1185">Reference proteome</keyword>